<keyword evidence="9 13" id="KW-1015">Disulfide bond</keyword>
<evidence type="ECO:0000256" key="8">
    <source>
        <dbReference type="ARBA" id="ARBA00023136"/>
    </source>
</evidence>
<dbReference type="SUPFAM" id="SSF57196">
    <property type="entry name" value="EGF/Laminin"/>
    <property type="match status" value="1"/>
</dbReference>
<dbReference type="Gene3D" id="2.120.10.80">
    <property type="entry name" value="Kelch-type beta propeller"/>
    <property type="match status" value="2"/>
</dbReference>
<keyword evidence="10" id="KW-0325">Glycoprotein</keyword>
<feature type="domain" description="Laminin EGF-like" evidence="16">
    <location>
        <begin position="916"/>
        <end position="962"/>
    </location>
</feature>
<dbReference type="Pfam" id="PF24973">
    <property type="entry name" value="EGF_LMN_ATRN"/>
    <property type="match status" value="1"/>
</dbReference>
<dbReference type="SUPFAM" id="SSF49854">
    <property type="entry name" value="Spermadhesin, CUB domain"/>
    <property type="match status" value="1"/>
</dbReference>
<dbReference type="InterPro" id="IPR056737">
    <property type="entry name" value="Beta-prop_ATRN-MKLN-like"/>
</dbReference>
<dbReference type="InterPro" id="IPR015915">
    <property type="entry name" value="Kelch-typ_b-propeller"/>
</dbReference>
<sequence>MAEQLMGLDLNLDLDLRSRNHPRKNKNGSSFSTFSGIRYLSLFRTFYKLCILSFLILATTEVSSSKSKSQACSDCDQGKCINGSCVCLPGWRGSLCDQCYGRIRVQPGKSGIIHDGAVNYTKDLACSWLLDAGESKQRILLEFHSFATECSWDHLYIHNGDSAFAPLVAAFSGIVGDTAAKPRLKFQLTGRYVFIHFYSDAAYTLPGFNISYTFDDCNLQCSDKAVCNNSICQCEPGWSGENCDVLDKGCLFNCSQHGECLQGKCHCDSGYRGLYCDVTEGDLFVENVKVQGSLSPTGQASASLVYDESDSLWLFGGYKMGNEEVGKDIFRFVLANETWLKVYEAANESSPWPRYGHSTVFYKDKFYLFGGVCEGKIKADLWSFDLALHEWTQLMQAPRDLVGHTAHVVKDMMVVIFGYSSKYGYSSRVLEYSFDSGEWSVVKTTGALIFGGYGHSSTHDILRGKIYVYGGFYSLSTTSYNLTDRLYQYDPNTKEWFFLSYSGSARYLHSAAMINGLMLTFGGSTYSDAQRGGQTKCFTSDFMIYDRDCNTWHNLPRVTEENVAILDRVGQSMVSLNNEIYMFGGFSSIGKTDLYKILPGSCSYFKTEESCSKASSGVKCIWVTDHCEVLQQGFKNCVEKDNSATCSGYNTCQSCLNNLQSSCNWCGNQCVSPQANLENCTKDVSSCRNAVAQNCGIFQNCLSCQENNECLWTGTMCEERQSKRCSEHKTCTECRKNENCGWCQDEGATKTGRCIDAMEDKPSALSSSCQIERWFYKQCPQTENRAEAEKTICSKKSCNSQTSCVNCTKARCMWCSSWNQCIDNNSYVAYFHYGQCMDWTTISNTCKESDCSHHKTCSECQAVPKCGWCNDKTNTGTGTCYDGSMQGPIVRVGRNSVVDSSVCPAERWFFNDCPKCQCHGHSTCKNDTSVCKSCEPPTTGSQCQFCSNGFYGVPKYGANCKACFCNNQADTCDHVTGACYCRTRGVIGMNCDSCDDKNKYTGNPKNGGTCYYRLTTDFQYTFNLSKPEDQNYTTINFLNTPSSSDRDVDFTLNCSSTAFINITYTSKSFPEESGFISGHLCDYFRTKFEHKKHTFGGRGNTTFMVYVYDFKTPFLLQISFVQQEKINLYKFFIIFFSCFLALILLVAAAWKIKHKVESYRRGRRLEVEMQQMARRPFSTIAVEIEKKSNPVVVDRRDHIDSVLRRRKKIGSKPSSIALEPLKDNKAAILTLLIQLPTGNSDYAPSGISGLAVGSALVAIGSNRKQSLDHIKGDRPKMRKNLTYTHPDVCA</sequence>
<dbReference type="InterPro" id="IPR051568">
    <property type="entry name" value="LZTR1/Attractin"/>
</dbReference>
<evidence type="ECO:0000313" key="18">
    <source>
        <dbReference type="Proteomes" id="UP000735302"/>
    </source>
</evidence>
<dbReference type="InterPro" id="IPR002049">
    <property type="entry name" value="LE_dom"/>
</dbReference>
<evidence type="ECO:0000256" key="6">
    <source>
        <dbReference type="ARBA" id="ARBA00022737"/>
    </source>
</evidence>
<evidence type="ECO:0000256" key="3">
    <source>
        <dbReference type="ARBA" id="ARBA00022536"/>
    </source>
</evidence>
<keyword evidence="5" id="KW-0732">Signal</keyword>
<dbReference type="GO" id="GO:0016020">
    <property type="term" value="C:membrane"/>
    <property type="evidence" value="ECO:0007669"/>
    <property type="project" value="UniProtKB-SubCell"/>
</dbReference>
<dbReference type="GO" id="GO:0005794">
    <property type="term" value="C:Golgi apparatus"/>
    <property type="evidence" value="ECO:0007669"/>
    <property type="project" value="TreeGrafter"/>
</dbReference>
<evidence type="ECO:0000256" key="9">
    <source>
        <dbReference type="ARBA" id="ARBA00023157"/>
    </source>
</evidence>
<feature type="transmembrane region" description="Helical" evidence="14">
    <location>
        <begin position="1128"/>
        <end position="1150"/>
    </location>
</feature>
<dbReference type="Pfam" id="PF24972">
    <property type="entry name" value="GBD_ATRN"/>
    <property type="match status" value="1"/>
</dbReference>
<dbReference type="Pfam" id="PF01437">
    <property type="entry name" value="PSI"/>
    <property type="match status" value="1"/>
</dbReference>
<dbReference type="Pfam" id="PF24981">
    <property type="entry name" value="Beta-prop_ATRN-LZTR1"/>
    <property type="match status" value="1"/>
</dbReference>
<keyword evidence="3" id="KW-0245">EGF-like domain</keyword>
<name>A0AAV4D9N1_9GAST</name>
<dbReference type="InterPro" id="IPR000859">
    <property type="entry name" value="CUB_dom"/>
</dbReference>
<accession>A0AAV4D9N1</accession>
<feature type="disulfide bond" evidence="13">
    <location>
        <begin position="934"/>
        <end position="943"/>
    </location>
</feature>
<keyword evidence="6" id="KW-0677">Repeat</keyword>
<dbReference type="InterPro" id="IPR056732">
    <property type="entry name" value="GBD_ATRN"/>
</dbReference>
<dbReference type="InterPro" id="IPR016201">
    <property type="entry name" value="PSI"/>
</dbReference>
<dbReference type="Gene3D" id="2.10.25.10">
    <property type="entry name" value="Laminin"/>
    <property type="match status" value="1"/>
</dbReference>
<organism evidence="17 18">
    <name type="scientific">Plakobranchus ocellatus</name>
    <dbReference type="NCBI Taxonomy" id="259542"/>
    <lineage>
        <taxon>Eukaryota</taxon>
        <taxon>Metazoa</taxon>
        <taxon>Spiralia</taxon>
        <taxon>Lophotrochozoa</taxon>
        <taxon>Mollusca</taxon>
        <taxon>Gastropoda</taxon>
        <taxon>Heterobranchia</taxon>
        <taxon>Euthyneura</taxon>
        <taxon>Panpulmonata</taxon>
        <taxon>Sacoglossa</taxon>
        <taxon>Placobranchoidea</taxon>
        <taxon>Plakobranchidae</taxon>
        <taxon>Plakobranchus</taxon>
    </lineage>
</organism>
<evidence type="ECO:0000256" key="1">
    <source>
        <dbReference type="ARBA" id="ARBA00004167"/>
    </source>
</evidence>
<proteinExistence type="predicted"/>
<protein>
    <submittedName>
        <fullName evidence="17">Attractin</fullName>
    </submittedName>
</protein>
<dbReference type="InterPro" id="IPR006652">
    <property type="entry name" value="Kelch_1"/>
</dbReference>
<keyword evidence="7 14" id="KW-1133">Transmembrane helix</keyword>
<dbReference type="EMBL" id="BLXT01007646">
    <property type="protein sequence ID" value="GFO40944.1"/>
    <property type="molecule type" value="Genomic_DNA"/>
</dbReference>
<reference evidence="17 18" key="1">
    <citation type="journal article" date="2021" name="Elife">
        <title>Chloroplast acquisition without the gene transfer in kleptoplastic sea slugs, Plakobranchus ocellatus.</title>
        <authorList>
            <person name="Maeda T."/>
            <person name="Takahashi S."/>
            <person name="Yoshida T."/>
            <person name="Shimamura S."/>
            <person name="Takaki Y."/>
            <person name="Nagai Y."/>
            <person name="Toyoda A."/>
            <person name="Suzuki Y."/>
            <person name="Arimoto A."/>
            <person name="Ishii H."/>
            <person name="Satoh N."/>
            <person name="Nishiyama T."/>
            <person name="Hasebe M."/>
            <person name="Maruyama T."/>
            <person name="Minagawa J."/>
            <person name="Obokata J."/>
            <person name="Shigenobu S."/>
        </authorList>
    </citation>
    <scope>NUCLEOTIDE SEQUENCE [LARGE SCALE GENOMIC DNA]</scope>
</reference>
<dbReference type="InterPro" id="IPR000742">
    <property type="entry name" value="EGF"/>
</dbReference>
<comment type="caution">
    <text evidence="17">The sequence shown here is derived from an EMBL/GenBank/DDBJ whole genome shotgun (WGS) entry which is preliminary data.</text>
</comment>
<dbReference type="SMART" id="SM00042">
    <property type="entry name" value="CUB"/>
    <property type="match status" value="1"/>
</dbReference>
<keyword evidence="11 13" id="KW-0424">Laminin EGF-like domain</keyword>
<dbReference type="Pfam" id="PF00053">
    <property type="entry name" value="EGF_laminin"/>
    <property type="match status" value="1"/>
</dbReference>
<dbReference type="PANTHER" id="PTHR46376:SF2">
    <property type="entry name" value="DISTRACTED, ISOFORM B"/>
    <property type="match status" value="1"/>
</dbReference>
<evidence type="ECO:0000259" key="15">
    <source>
        <dbReference type="PROSITE" id="PS01180"/>
    </source>
</evidence>
<dbReference type="Gene3D" id="2.170.300.10">
    <property type="entry name" value="Tie2 ligand-binding domain superfamily"/>
    <property type="match status" value="1"/>
</dbReference>
<evidence type="ECO:0000256" key="14">
    <source>
        <dbReference type="SAM" id="Phobius"/>
    </source>
</evidence>
<dbReference type="PROSITE" id="PS01180">
    <property type="entry name" value="CUB"/>
    <property type="match status" value="1"/>
</dbReference>
<dbReference type="Gene3D" id="2.60.120.290">
    <property type="entry name" value="Spermadhesin, CUB domain"/>
    <property type="match status" value="1"/>
</dbReference>
<keyword evidence="8 14" id="KW-0472">Membrane</keyword>
<dbReference type="InterPro" id="IPR056863">
    <property type="entry name" value="LMN_ATRN_NET-like_EGF"/>
</dbReference>
<dbReference type="SMART" id="SM00180">
    <property type="entry name" value="EGF_Lam"/>
    <property type="match status" value="2"/>
</dbReference>
<keyword evidence="2" id="KW-0880">Kelch repeat</keyword>
<feature type="disulfide bond" evidence="13">
    <location>
        <begin position="946"/>
        <end position="960"/>
    </location>
</feature>
<evidence type="ECO:0000256" key="4">
    <source>
        <dbReference type="ARBA" id="ARBA00022692"/>
    </source>
</evidence>
<keyword evidence="18" id="KW-1185">Reference proteome</keyword>
<dbReference type="CDD" id="cd00055">
    <property type="entry name" value="EGF_Lam"/>
    <property type="match status" value="2"/>
</dbReference>
<evidence type="ECO:0000256" key="7">
    <source>
        <dbReference type="ARBA" id="ARBA00022989"/>
    </source>
</evidence>
<evidence type="ECO:0000256" key="2">
    <source>
        <dbReference type="ARBA" id="ARBA00022441"/>
    </source>
</evidence>
<dbReference type="PROSITE" id="PS01186">
    <property type="entry name" value="EGF_2"/>
    <property type="match status" value="2"/>
</dbReference>
<evidence type="ECO:0000256" key="12">
    <source>
        <dbReference type="PROSITE-ProRule" id="PRU00059"/>
    </source>
</evidence>
<dbReference type="PROSITE" id="PS50027">
    <property type="entry name" value="EGF_LAM_2"/>
    <property type="match status" value="1"/>
</dbReference>
<evidence type="ECO:0000256" key="5">
    <source>
        <dbReference type="ARBA" id="ARBA00022729"/>
    </source>
</evidence>
<comment type="caution">
    <text evidence="13">Lacks conserved residue(s) required for the propagation of feature annotation.</text>
</comment>
<feature type="disulfide bond" evidence="12">
    <location>
        <begin position="99"/>
        <end position="126"/>
    </location>
</feature>
<dbReference type="Pfam" id="PF23106">
    <property type="entry name" value="EGF_Teneurin"/>
    <property type="match status" value="1"/>
</dbReference>
<evidence type="ECO:0000256" key="13">
    <source>
        <dbReference type="PROSITE-ProRule" id="PRU00460"/>
    </source>
</evidence>
<dbReference type="PROSITE" id="PS01248">
    <property type="entry name" value="EGF_LAM_1"/>
    <property type="match status" value="1"/>
</dbReference>
<dbReference type="InterPro" id="IPR035914">
    <property type="entry name" value="Sperma_CUB_dom_sf"/>
</dbReference>
<evidence type="ECO:0000256" key="11">
    <source>
        <dbReference type="ARBA" id="ARBA00023292"/>
    </source>
</evidence>
<gene>
    <name evidence="17" type="ORF">PoB_006744900</name>
</gene>
<dbReference type="SUPFAM" id="SSF117281">
    <property type="entry name" value="Kelch motif"/>
    <property type="match status" value="1"/>
</dbReference>
<evidence type="ECO:0000259" key="16">
    <source>
        <dbReference type="PROSITE" id="PS50027"/>
    </source>
</evidence>
<dbReference type="SMART" id="SM00612">
    <property type="entry name" value="Kelch"/>
    <property type="match status" value="2"/>
</dbReference>
<feature type="domain" description="CUB" evidence="15">
    <location>
        <begin position="99"/>
        <end position="215"/>
    </location>
</feature>
<dbReference type="PROSITE" id="PS00022">
    <property type="entry name" value="EGF_1"/>
    <property type="match status" value="1"/>
</dbReference>
<evidence type="ECO:0000256" key="10">
    <source>
        <dbReference type="ARBA" id="ARBA00023180"/>
    </source>
</evidence>
<keyword evidence="4 14" id="KW-0812">Transmembrane</keyword>
<dbReference type="SMART" id="SM00181">
    <property type="entry name" value="EGF"/>
    <property type="match status" value="4"/>
</dbReference>
<comment type="subcellular location">
    <subcellularLocation>
        <location evidence="1">Membrane</location>
        <topology evidence="1">Single-pass membrane protein</topology>
    </subcellularLocation>
</comment>
<dbReference type="Proteomes" id="UP000735302">
    <property type="component" value="Unassembled WGS sequence"/>
</dbReference>
<dbReference type="PANTHER" id="PTHR46376">
    <property type="entry name" value="LEUCINE-ZIPPER-LIKE TRANSCRIPTIONAL REGULATOR 1"/>
    <property type="match status" value="1"/>
</dbReference>
<dbReference type="CDD" id="cd00041">
    <property type="entry name" value="CUB"/>
    <property type="match status" value="1"/>
</dbReference>
<dbReference type="SMART" id="SM00423">
    <property type="entry name" value="PSI"/>
    <property type="match status" value="4"/>
</dbReference>
<dbReference type="InterPro" id="IPR002165">
    <property type="entry name" value="Plexin_repeat"/>
</dbReference>
<evidence type="ECO:0000313" key="17">
    <source>
        <dbReference type="EMBL" id="GFO40944.1"/>
    </source>
</evidence>